<organism evidence="3 4">
    <name type="scientific">Neurospora hispaniola</name>
    <dbReference type="NCBI Taxonomy" id="588809"/>
    <lineage>
        <taxon>Eukaryota</taxon>
        <taxon>Fungi</taxon>
        <taxon>Dikarya</taxon>
        <taxon>Ascomycota</taxon>
        <taxon>Pezizomycotina</taxon>
        <taxon>Sordariomycetes</taxon>
        <taxon>Sordariomycetidae</taxon>
        <taxon>Sordariales</taxon>
        <taxon>Sordariaceae</taxon>
        <taxon>Neurospora</taxon>
    </lineage>
</organism>
<dbReference type="GeneID" id="87869605"/>
<feature type="signal peptide" evidence="2">
    <location>
        <begin position="1"/>
        <end position="22"/>
    </location>
</feature>
<keyword evidence="2" id="KW-0732">Signal</keyword>
<protein>
    <recommendedName>
        <fullName evidence="5">Secreted protein</fullName>
    </recommendedName>
</protein>
<sequence length="156" mass="17598">MPGLFITIKTGLSIMLSATVHGEPMAPLHHISQYFLPTLDEGHCVQRSDHSGYSKSRNVPLFGIESRQKDVCRLRMHQEIGLPDQSGCLAKMTHFKFRIASLTDAHPFPSSFCLFLFFLLFFPPKSARHQKIPCTIERLGYSLSDTCLAFVSPFPK</sequence>
<keyword evidence="1" id="KW-0472">Membrane</keyword>
<feature type="transmembrane region" description="Helical" evidence="1">
    <location>
        <begin position="105"/>
        <end position="122"/>
    </location>
</feature>
<comment type="caution">
    <text evidence="3">The sequence shown here is derived from an EMBL/GenBank/DDBJ whole genome shotgun (WGS) entry which is preliminary data.</text>
</comment>
<accession>A0AAJ0IFG9</accession>
<gene>
    <name evidence="3" type="ORF">B0T23DRAFT_11780</name>
</gene>
<name>A0AAJ0IFG9_9PEZI</name>
<evidence type="ECO:0000313" key="3">
    <source>
        <dbReference type="EMBL" id="KAK3499221.1"/>
    </source>
</evidence>
<evidence type="ECO:0000256" key="1">
    <source>
        <dbReference type="SAM" id="Phobius"/>
    </source>
</evidence>
<dbReference type="AlphaFoldDB" id="A0AAJ0IFG9"/>
<dbReference type="Proteomes" id="UP001285908">
    <property type="component" value="Unassembled WGS sequence"/>
</dbReference>
<dbReference type="EMBL" id="JAULSX010000001">
    <property type="protein sequence ID" value="KAK3499221.1"/>
    <property type="molecule type" value="Genomic_DNA"/>
</dbReference>
<evidence type="ECO:0008006" key="5">
    <source>
        <dbReference type="Google" id="ProtNLM"/>
    </source>
</evidence>
<keyword evidence="4" id="KW-1185">Reference proteome</keyword>
<evidence type="ECO:0000313" key="4">
    <source>
        <dbReference type="Proteomes" id="UP001285908"/>
    </source>
</evidence>
<keyword evidence="1" id="KW-1133">Transmembrane helix</keyword>
<feature type="chain" id="PRO_5042486876" description="Secreted protein" evidence="2">
    <location>
        <begin position="23"/>
        <end position="156"/>
    </location>
</feature>
<dbReference type="RefSeq" id="XP_062696854.1">
    <property type="nucleotide sequence ID" value="XM_062831983.1"/>
</dbReference>
<proteinExistence type="predicted"/>
<evidence type="ECO:0000256" key="2">
    <source>
        <dbReference type="SAM" id="SignalP"/>
    </source>
</evidence>
<keyword evidence="1" id="KW-0812">Transmembrane</keyword>
<reference evidence="3 4" key="1">
    <citation type="journal article" date="2023" name="Mol. Phylogenet. Evol.">
        <title>Genome-scale phylogeny and comparative genomics of the fungal order Sordariales.</title>
        <authorList>
            <person name="Hensen N."/>
            <person name="Bonometti L."/>
            <person name="Westerberg I."/>
            <person name="Brannstrom I.O."/>
            <person name="Guillou S."/>
            <person name="Cros-Aarteil S."/>
            <person name="Calhoun S."/>
            <person name="Haridas S."/>
            <person name="Kuo A."/>
            <person name="Mondo S."/>
            <person name="Pangilinan J."/>
            <person name="Riley R."/>
            <person name="LaButti K."/>
            <person name="Andreopoulos B."/>
            <person name="Lipzen A."/>
            <person name="Chen C."/>
            <person name="Yan M."/>
            <person name="Daum C."/>
            <person name="Ng V."/>
            <person name="Clum A."/>
            <person name="Steindorff A."/>
            <person name="Ohm R.A."/>
            <person name="Martin F."/>
            <person name="Silar P."/>
            <person name="Natvig D.O."/>
            <person name="Lalanne C."/>
            <person name="Gautier V."/>
            <person name="Ament-Velasquez S.L."/>
            <person name="Kruys A."/>
            <person name="Hutchinson M.I."/>
            <person name="Powell A.J."/>
            <person name="Barry K."/>
            <person name="Miller A.N."/>
            <person name="Grigoriev I.V."/>
            <person name="Debuchy R."/>
            <person name="Gladieux P."/>
            <person name="Hiltunen Thoren M."/>
            <person name="Johannesson H."/>
        </authorList>
    </citation>
    <scope>NUCLEOTIDE SEQUENCE [LARGE SCALE GENOMIC DNA]</scope>
    <source>
        <strain evidence="3 4">FGSC 10403</strain>
    </source>
</reference>